<keyword evidence="2" id="KW-1185">Reference proteome</keyword>
<evidence type="ECO:0000313" key="2">
    <source>
        <dbReference type="Proteomes" id="UP001183176"/>
    </source>
</evidence>
<protein>
    <submittedName>
        <fullName evidence="1">Uncharacterized protein</fullName>
    </submittedName>
</protein>
<reference evidence="2" key="1">
    <citation type="submission" date="2023-07" db="EMBL/GenBank/DDBJ databases">
        <title>30 novel species of actinomycetes from the DSMZ collection.</title>
        <authorList>
            <person name="Nouioui I."/>
        </authorList>
    </citation>
    <scope>NUCLEOTIDE SEQUENCE [LARGE SCALE GENOMIC DNA]</scope>
    <source>
        <strain evidence="2">DSM 44399</strain>
    </source>
</reference>
<accession>A0ABU2JB61</accession>
<dbReference type="Proteomes" id="UP001183176">
    <property type="component" value="Unassembled WGS sequence"/>
</dbReference>
<dbReference type="RefSeq" id="WP_311423339.1">
    <property type="nucleotide sequence ID" value="NZ_JAVREH010000014.1"/>
</dbReference>
<evidence type="ECO:0000313" key="1">
    <source>
        <dbReference type="EMBL" id="MDT0262192.1"/>
    </source>
</evidence>
<comment type="caution">
    <text evidence="1">The sequence shown here is derived from an EMBL/GenBank/DDBJ whole genome shotgun (WGS) entry which is preliminary data.</text>
</comment>
<gene>
    <name evidence="1" type="ORF">RM423_12395</name>
</gene>
<sequence length="91" mass="9673">MAVTADLAQLLDKEWEDRSLAEILKAPVSALQGVSEGDADLLRQAFNIKTVGDLGKNKYFQAAQALTLLGEPAPSRTALLSAAAALNQLQH</sequence>
<dbReference type="EMBL" id="JAVREH010000014">
    <property type="protein sequence ID" value="MDT0262192.1"/>
    <property type="molecule type" value="Genomic_DNA"/>
</dbReference>
<organism evidence="1 2">
    <name type="scientific">Jatrophihabitans lederbergiae</name>
    <dbReference type="NCBI Taxonomy" id="3075547"/>
    <lineage>
        <taxon>Bacteria</taxon>
        <taxon>Bacillati</taxon>
        <taxon>Actinomycetota</taxon>
        <taxon>Actinomycetes</taxon>
        <taxon>Jatrophihabitantales</taxon>
        <taxon>Jatrophihabitantaceae</taxon>
        <taxon>Jatrophihabitans</taxon>
    </lineage>
</organism>
<name>A0ABU2JB61_9ACTN</name>
<proteinExistence type="predicted"/>